<evidence type="ECO:0000256" key="10">
    <source>
        <dbReference type="ARBA" id="ARBA00022827"/>
    </source>
</evidence>
<evidence type="ECO:0000256" key="17">
    <source>
        <dbReference type="ARBA" id="ARBA00060485"/>
    </source>
</evidence>
<reference evidence="20 21" key="1">
    <citation type="submission" date="2018-02" db="EMBL/GenBank/DDBJ databases">
        <title>Comparative genomes isolates from brazilian mangrove.</title>
        <authorList>
            <person name="Araujo J.E."/>
            <person name="Taketani R.G."/>
            <person name="Silva M.C.P."/>
            <person name="Loureco M.V."/>
            <person name="Andreote F.D."/>
        </authorList>
    </citation>
    <scope>NUCLEOTIDE SEQUENCE [LARGE SCALE GENOMIC DNA]</scope>
    <source>
        <strain evidence="20 21">NAP PRIS-MGV</strain>
    </source>
</reference>
<dbReference type="FunFam" id="3.10.520.10:FF:000001">
    <property type="entry name" value="FAD:protein FMN transferase"/>
    <property type="match status" value="1"/>
</dbReference>
<evidence type="ECO:0000256" key="4">
    <source>
        <dbReference type="ARBA" id="ARBA00022475"/>
    </source>
</evidence>
<name>A0A2S8FDE8_9BACT</name>
<evidence type="ECO:0000256" key="9">
    <source>
        <dbReference type="ARBA" id="ARBA00022729"/>
    </source>
</evidence>
<dbReference type="GO" id="GO:0005886">
    <property type="term" value="C:plasma membrane"/>
    <property type="evidence" value="ECO:0007669"/>
    <property type="project" value="UniProtKB-SubCell"/>
</dbReference>
<dbReference type="PANTHER" id="PTHR30040:SF2">
    <property type="entry name" value="FAD:PROTEIN FMN TRANSFERASE"/>
    <property type="match status" value="1"/>
</dbReference>
<organism evidence="20 21">
    <name type="scientific">Blastopirellula marina</name>
    <dbReference type="NCBI Taxonomy" id="124"/>
    <lineage>
        <taxon>Bacteria</taxon>
        <taxon>Pseudomonadati</taxon>
        <taxon>Planctomycetota</taxon>
        <taxon>Planctomycetia</taxon>
        <taxon>Pirellulales</taxon>
        <taxon>Pirellulaceae</taxon>
        <taxon>Blastopirellula</taxon>
    </lineage>
</organism>
<keyword evidence="9" id="KW-0732">Signal</keyword>
<evidence type="ECO:0000313" key="21">
    <source>
        <dbReference type="Proteomes" id="UP000239388"/>
    </source>
</evidence>
<dbReference type="PIRSF" id="PIRSF006268">
    <property type="entry name" value="ApbE"/>
    <property type="match status" value="1"/>
</dbReference>
<dbReference type="PANTHER" id="PTHR30040">
    <property type="entry name" value="THIAMINE BIOSYNTHESIS LIPOPROTEIN APBE"/>
    <property type="match status" value="1"/>
</dbReference>
<dbReference type="OrthoDB" id="9778595at2"/>
<evidence type="ECO:0000256" key="8">
    <source>
        <dbReference type="ARBA" id="ARBA00022723"/>
    </source>
</evidence>
<dbReference type="GO" id="GO:0046872">
    <property type="term" value="F:metal ion binding"/>
    <property type="evidence" value="ECO:0007669"/>
    <property type="project" value="UniProtKB-UniRule"/>
</dbReference>
<dbReference type="EMBL" id="PUIB01000021">
    <property type="protein sequence ID" value="PQO30193.1"/>
    <property type="molecule type" value="Genomic_DNA"/>
</dbReference>
<evidence type="ECO:0000256" key="12">
    <source>
        <dbReference type="ARBA" id="ARBA00023136"/>
    </source>
</evidence>
<gene>
    <name evidence="20" type="ORF">C5Y98_21345</name>
</gene>
<evidence type="ECO:0000256" key="1">
    <source>
        <dbReference type="ARBA" id="ARBA00008282"/>
    </source>
</evidence>
<comment type="similarity">
    <text evidence="1 18">Belongs to the ApbE family.</text>
</comment>
<evidence type="ECO:0000313" key="20">
    <source>
        <dbReference type="EMBL" id="PQO30193.1"/>
    </source>
</evidence>
<evidence type="ECO:0000256" key="7">
    <source>
        <dbReference type="ARBA" id="ARBA00022679"/>
    </source>
</evidence>
<keyword evidence="14" id="KW-0449">Lipoprotein</keyword>
<feature type="binding site" evidence="19">
    <location>
        <position position="257"/>
    </location>
    <ligand>
        <name>Mg(2+)</name>
        <dbReference type="ChEBI" id="CHEBI:18420"/>
    </ligand>
</feature>
<protein>
    <recommendedName>
        <fullName evidence="3 18">FAD:protein FMN transferase</fullName>
        <ecNumber evidence="2 18">2.7.1.180</ecNumber>
    </recommendedName>
    <alternativeName>
        <fullName evidence="15 18">Flavin transferase</fullName>
    </alternativeName>
</protein>
<dbReference type="Pfam" id="PF02424">
    <property type="entry name" value="ApbE"/>
    <property type="match status" value="1"/>
</dbReference>
<evidence type="ECO:0000256" key="5">
    <source>
        <dbReference type="ARBA" id="ARBA00022519"/>
    </source>
</evidence>
<dbReference type="Proteomes" id="UP000239388">
    <property type="component" value="Unassembled WGS sequence"/>
</dbReference>
<keyword evidence="6 18" id="KW-0285">Flavoprotein</keyword>
<accession>A0A2S8FDE8</accession>
<keyword evidence="11 18" id="KW-0460">Magnesium</keyword>
<keyword evidence="8 18" id="KW-0479">Metal-binding</keyword>
<evidence type="ECO:0000256" key="18">
    <source>
        <dbReference type="PIRNR" id="PIRNR006268"/>
    </source>
</evidence>
<feature type="binding site" evidence="19">
    <location>
        <position position="143"/>
    </location>
    <ligand>
        <name>Mg(2+)</name>
        <dbReference type="ChEBI" id="CHEBI:18420"/>
    </ligand>
</feature>
<comment type="catalytic activity">
    <reaction evidence="16 18">
        <text>L-threonyl-[protein] + FAD = FMN-L-threonyl-[protein] + AMP + H(+)</text>
        <dbReference type="Rhea" id="RHEA:36847"/>
        <dbReference type="Rhea" id="RHEA-COMP:11060"/>
        <dbReference type="Rhea" id="RHEA-COMP:11061"/>
        <dbReference type="ChEBI" id="CHEBI:15378"/>
        <dbReference type="ChEBI" id="CHEBI:30013"/>
        <dbReference type="ChEBI" id="CHEBI:57692"/>
        <dbReference type="ChEBI" id="CHEBI:74257"/>
        <dbReference type="ChEBI" id="CHEBI:456215"/>
        <dbReference type="EC" id="2.7.1.180"/>
    </reaction>
</comment>
<evidence type="ECO:0000256" key="16">
    <source>
        <dbReference type="ARBA" id="ARBA00048540"/>
    </source>
</evidence>
<keyword evidence="13" id="KW-0564">Palmitate</keyword>
<keyword evidence="7 18" id="KW-0808">Transferase</keyword>
<keyword evidence="5" id="KW-0997">Cell inner membrane</keyword>
<feature type="binding site" evidence="19">
    <location>
        <position position="261"/>
    </location>
    <ligand>
        <name>Mg(2+)</name>
        <dbReference type="ChEBI" id="CHEBI:18420"/>
    </ligand>
</feature>
<evidence type="ECO:0000256" key="13">
    <source>
        <dbReference type="ARBA" id="ARBA00023139"/>
    </source>
</evidence>
<evidence type="ECO:0000256" key="11">
    <source>
        <dbReference type="ARBA" id="ARBA00022842"/>
    </source>
</evidence>
<keyword evidence="10 18" id="KW-0274">FAD</keyword>
<comment type="subcellular location">
    <subcellularLocation>
        <location evidence="17">Cell inner membrane</location>
        <topology evidence="17">Lipid-anchor</topology>
        <orientation evidence="17">Periplasmic side</orientation>
    </subcellularLocation>
</comment>
<dbReference type="AlphaFoldDB" id="A0A2S8FDE8"/>
<comment type="cofactor">
    <cofactor evidence="19">
        <name>Mg(2+)</name>
        <dbReference type="ChEBI" id="CHEBI:18420"/>
    </cofactor>
    <cofactor evidence="19">
        <name>Mn(2+)</name>
        <dbReference type="ChEBI" id="CHEBI:29035"/>
    </cofactor>
    <text evidence="19">Magnesium. Can also use manganese.</text>
</comment>
<sequence length="305" mass="32908">MGTTYSVKVVAPSDRFDAKALQQQIDERLVEINQEMSTYIADSELSRFNQSQAGDWFPVSAELAEVVALAKKISEDSDGAFDVTVGPMVNLWNFGPDHHPEKVPTDAAIAAALANIGDDKLEVRLDPPALKKSVDGLYVDLSAIAKGYGVDKIAELVAAAGVDAYMVEIGGEVRAAGRKPDVSPWRIAIEKPIPGTRAIQQILELSDESLATSGDYRNFFEVDGQTFSHTIDPKTGRPLAHTLASVSVLHDDCAAADALATTLMVLGPDRGYNWAEEHKLAVLLLIRGEDGPVVRRTSLWPQSGE</sequence>
<evidence type="ECO:0000256" key="3">
    <source>
        <dbReference type="ARBA" id="ARBA00016337"/>
    </source>
</evidence>
<keyword evidence="12" id="KW-0472">Membrane</keyword>
<dbReference type="SUPFAM" id="SSF143631">
    <property type="entry name" value="ApbE-like"/>
    <property type="match status" value="1"/>
</dbReference>
<evidence type="ECO:0000256" key="19">
    <source>
        <dbReference type="PIRSR" id="PIRSR006268-2"/>
    </source>
</evidence>
<dbReference type="InterPro" id="IPR024932">
    <property type="entry name" value="ApbE"/>
</dbReference>
<dbReference type="EC" id="2.7.1.180" evidence="2 18"/>
<proteinExistence type="inferred from homology"/>
<comment type="caution">
    <text evidence="20">The sequence shown here is derived from an EMBL/GenBank/DDBJ whole genome shotgun (WGS) entry which is preliminary data.</text>
</comment>
<evidence type="ECO:0000256" key="2">
    <source>
        <dbReference type="ARBA" id="ARBA00011955"/>
    </source>
</evidence>
<evidence type="ECO:0000256" key="15">
    <source>
        <dbReference type="ARBA" id="ARBA00031306"/>
    </source>
</evidence>
<evidence type="ECO:0000256" key="6">
    <source>
        <dbReference type="ARBA" id="ARBA00022630"/>
    </source>
</evidence>
<keyword evidence="4" id="KW-1003">Cell membrane</keyword>
<evidence type="ECO:0000256" key="14">
    <source>
        <dbReference type="ARBA" id="ARBA00023288"/>
    </source>
</evidence>
<dbReference type="InterPro" id="IPR003374">
    <property type="entry name" value="ApbE-like_sf"/>
</dbReference>
<dbReference type="GO" id="GO:0016740">
    <property type="term" value="F:transferase activity"/>
    <property type="evidence" value="ECO:0007669"/>
    <property type="project" value="UniProtKB-UniRule"/>
</dbReference>
<dbReference type="Gene3D" id="3.10.520.10">
    <property type="entry name" value="ApbE-like domains"/>
    <property type="match status" value="1"/>
</dbReference>